<keyword evidence="1 3" id="KW-0808">Transferase</keyword>
<dbReference type="KEGG" id="mgin:FRZ54_17685"/>
<dbReference type="Proteomes" id="UP000321479">
    <property type="component" value="Chromosome"/>
</dbReference>
<dbReference type="OrthoDB" id="9813917at2"/>
<protein>
    <submittedName>
        <fullName evidence="3">GNAT family N-acetyltransferase</fullName>
    </submittedName>
</protein>
<dbReference type="Gene3D" id="3.40.630.30">
    <property type="match status" value="1"/>
</dbReference>
<proteinExistence type="predicted"/>
<dbReference type="CDD" id="cd04301">
    <property type="entry name" value="NAT_SF"/>
    <property type="match status" value="1"/>
</dbReference>
<dbReference type="InterPro" id="IPR000182">
    <property type="entry name" value="GNAT_dom"/>
</dbReference>
<dbReference type="GO" id="GO:0008080">
    <property type="term" value="F:N-acetyltransferase activity"/>
    <property type="evidence" value="ECO:0007669"/>
    <property type="project" value="InterPro"/>
</dbReference>
<accession>A0A5B8UYW2</accession>
<name>A0A5B8UYW2_9SPHI</name>
<evidence type="ECO:0000256" key="1">
    <source>
        <dbReference type="ARBA" id="ARBA00022679"/>
    </source>
</evidence>
<organism evidence="3 4">
    <name type="scientific">Mucilaginibacter ginsenosidivorans</name>
    <dbReference type="NCBI Taxonomy" id="398053"/>
    <lineage>
        <taxon>Bacteria</taxon>
        <taxon>Pseudomonadati</taxon>
        <taxon>Bacteroidota</taxon>
        <taxon>Sphingobacteriia</taxon>
        <taxon>Sphingobacteriales</taxon>
        <taxon>Sphingobacteriaceae</taxon>
        <taxon>Mucilaginibacter</taxon>
    </lineage>
</organism>
<reference evidence="3 4" key="1">
    <citation type="journal article" date="2017" name="Curr. Microbiol.">
        <title>Mucilaginibacter ginsenosidivorans sp. nov., Isolated from Soil of Ginseng Field.</title>
        <authorList>
            <person name="Kim M.M."/>
            <person name="Siddiqi M.Z."/>
            <person name="Im W.T."/>
        </authorList>
    </citation>
    <scope>NUCLEOTIDE SEQUENCE [LARGE SCALE GENOMIC DNA]</scope>
    <source>
        <strain evidence="3 4">Gsoil 3017</strain>
    </source>
</reference>
<dbReference type="InterPro" id="IPR050769">
    <property type="entry name" value="NAT_camello-type"/>
</dbReference>
<gene>
    <name evidence="3" type="ORF">FRZ54_17685</name>
</gene>
<sequence>MNYDLQIEKITSKENIPFELLLLADETLEAIGKYINASDVYVAKQTGSTNPIAVFVLQLLNPAEIEIKNIAVATGFQRNGIGSCLIERIQQIAKQLGCVTIWVGTPDCATREISFYERNGFKKAGFKKNFFIDNYIEPIFDNGVLLKDMVMLSMEV</sequence>
<keyword evidence="4" id="KW-1185">Reference proteome</keyword>
<dbReference type="EMBL" id="CP042436">
    <property type="protein sequence ID" value="QEC64330.1"/>
    <property type="molecule type" value="Genomic_DNA"/>
</dbReference>
<dbReference type="SUPFAM" id="SSF55729">
    <property type="entry name" value="Acyl-CoA N-acyltransferases (Nat)"/>
    <property type="match status" value="1"/>
</dbReference>
<dbReference type="PANTHER" id="PTHR13947:SF37">
    <property type="entry name" value="LD18367P"/>
    <property type="match status" value="1"/>
</dbReference>
<dbReference type="RefSeq" id="WP_147033037.1">
    <property type="nucleotide sequence ID" value="NZ_CP042436.1"/>
</dbReference>
<dbReference type="Pfam" id="PF00583">
    <property type="entry name" value="Acetyltransf_1"/>
    <property type="match status" value="1"/>
</dbReference>
<dbReference type="AlphaFoldDB" id="A0A5B8UYW2"/>
<dbReference type="PANTHER" id="PTHR13947">
    <property type="entry name" value="GNAT FAMILY N-ACETYLTRANSFERASE"/>
    <property type="match status" value="1"/>
</dbReference>
<dbReference type="PROSITE" id="PS51186">
    <property type="entry name" value="GNAT"/>
    <property type="match status" value="1"/>
</dbReference>
<feature type="domain" description="N-acetyltransferase" evidence="2">
    <location>
        <begin position="5"/>
        <end position="142"/>
    </location>
</feature>
<evidence type="ECO:0000313" key="3">
    <source>
        <dbReference type="EMBL" id="QEC64330.1"/>
    </source>
</evidence>
<evidence type="ECO:0000313" key="4">
    <source>
        <dbReference type="Proteomes" id="UP000321479"/>
    </source>
</evidence>
<dbReference type="InterPro" id="IPR016181">
    <property type="entry name" value="Acyl_CoA_acyltransferase"/>
</dbReference>
<evidence type="ECO:0000259" key="2">
    <source>
        <dbReference type="PROSITE" id="PS51186"/>
    </source>
</evidence>